<dbReference type="AlphaFoldDB" id="A0AAV7U6V3"/>
<dbReference type="Proteomes" id="UP001066276">
    <property type="component" value="Chromosome 3_1"/>
</dbReference>
<feature type="compositionally biased region" description="Basic and acidic residues" evidence="1">
    <location>
        <begin position="87"/>
        <end position="100"/>
    </location>
</feature>
<name>A0AAV7U6V3_PLEWA</name>
<evidence type="ECO:0000313" key="3">
    <source>
        <dbReference type="EMBL" id="KAJ1184381.1"/>
    </source>
</evidence>
<evidence type="ECO:0000256" key="1">
    <source>
        <dbReference type="SAM" id="MobiDB-lite"/>
    </source>
</evidence>
<dbReference type="PANTHER" id="PTHR23232:SF142">
    <property type="entry name" value="GASTRULA ZINC FINGER PROTEIN XLCGF57.1-LIKE-RELATED"/>
    <property type="match status" value="1"/>
</dbReference>
<evidence type="ECO:0000313" key="4">
    <source>
        <dbReference type="Proteomes" id="UP001066276"/>
    </source>
</evidence>
<dbReference type="SUPFAM" id="SSF109640">
    <property type="entry name" value="KRAB domain (Kruppel-associated box)"/>
    <property type="match status" value="1"/>
</dbReference>
<dbReference type="Gene3D" id="6.10.140.140">
    <property type="match status" value="1"/>
</dbReference>
<feature type="compositionally biased region" description="Low complexity" evidence="1">
    <location>
        <begin position="227"/>
        <end position="237"/>
    </location>
</feature>
<dbReference type="InterPro" id="IPR050169">
    <property type="entry name" value="Krueppel_C2H2_ZnF"/>
</dbReference>
<feature type="region of interest" description="Disordered" evidence="1">
    <location>
        <begin position="205"/>
        <end position="240"/>
    </location>
</feature>
<sequence>MHRQQRPAPAPVTFLDVAAYFSDEEWKLLHEWQKELYQNVMQEIHQALVSLGPLIATSVFSIRPKEKPMPPSMDYPDSRRRYSIRHSPCDSHTEQDEPIKINRKRKQGLRNPQEAEQNDCLGAGYHFTSPDISLNKEEESSAVLVDDLDVQPGQSNHVPSPGMPYCPTDEQEPFSMNHQHSARADCHPSAGFPFLDADFCSRSEDASAVSPKGQSDAGGGGRGREGGCSPDPSSGHPDSPKLILVHIKEEDESYPGDLVDQEGLAGINSRSADNGNMNKQRKVGNSIKCTQKTRASQVIPRKAVGKELHSSYKGAKPKIHVWYMMVKPTSNNKDMLEDKILDHSMLKEVLFKTPLTFESQLQAHQYRKPGKLAFDQGSHRRCANTLRKSKLKLIKVE</sequence>
<dbReference type="CDD" id="cd07765">
    <property type="entry name" value="KRAB_A-box"/>
    <property type="match status" value="1"/>
</dbReference>
<reference evidence="3" key="1">
    <citation type="journal article" date="2022" name="bioRxiv">
        <title>Sequencing and chromosome-scale assembly of the giantPleurodeles waltlgenome.</title>
        <authorList>
            <person name="Brown T."/>
            <person name="Elewa A."/>
            <person name="Iarovenko S."/>
            <person name="Subramanian E."/>
            <person name="Araus A.J."/>
            <person name="Petzold A."/>
            <person name="Susuki M."/>
            <person name="Suzuki K.-i.T."/>
            <person name="Hayashi T."/>
            <person name="Toyoda A."/>
            <person name="Oliveira C."/>
            <person name="Osipova E."/>
            <person name="Leigh N.D."/>
            <person name="Simon A."/>
            <person name="Yun M.H."/>
        </authorList>
    </citation>
    <scope>NUCLEOTIDE SEQUENCE</scope>
    <source>
        <strain evidence="3">20211129_DDA</strain>
        <tissue evidence="3">Liver</tissue>
    </source>
</reference>
<protein>
    <recommendedName>
        <fullName evidence="2">KRAB domain-containing protein</fullName>
    </recommendedName>
</protein>
<dbReference type="InterPro" id="IPR001909">
    <property type="entry name" value="KRAB"/>
</dbReference>
<accession>A0AAV7U6V3</accession>
<proteinExistence type="predicted"/>
<dbReference type="PROSITE" id="PS50805">
    <property type="entry name" value="KRAB"/>
    <property type="match status" value="1"/>
</dbReference>
<dbReference type="Pfam" id="PF01352">
    <property type="entry name" value="KRAB"/>
    <property type="match status" value="1"/>
</dbReference>
<dbReference type="PANTHER" id="PTHR23232">
    <property type="entry name" value="KRAB DOMAIN C2H2 ZINC FINGER"/>
    <property type="match status" value="1"/>
</dbReference>
<feature type="region of interest" description="Disordered" evidence="1">
    <location>
        <begin position="150"/>
        <end position="183"/>
    </location>
</feature>
<feature type="domain" description="KRAB" evidence="2">
    <location>
        <begin position="12"/>
        <end position="83"/>
    </location>
</feature>
<dbReference type="EMBL" id="JANPWB010000005">
    <property type="protein sequence ID" value="KAJ1184381.1"/>
    <property type="molecule type" value="Genomic_DNA"/>
</dbReference>
<gene>
    <name evidence="3" type="ORF">NDU88_001188</name>
</gene>
<comment type="caution">
    <text evidence="3">The sequence shown here is derived from an EMBL/GenBank/DDBJ whole genome shotgun (WGS) entry which is preliminary data.</text>
</comment>
<dbReference type="InterPro" id="IPR036051">
    <property type="entry name" value="KRAB_dom_sf"/>
</dbReference>
<feature type="region of interest" description="Disordered" evidence="1">
    <location>
        <begin position="65"/>
        <end position="124"/>
    </location>
</feature>
<keyword evidence="4" id="KW-1185">Reference proteome</keyword>
<dbReference type="SMART" id="SM00349">
    <property type="entry name" value="KRAB"/>
    <property type="match status" value="1"/>
</dbReference>
<organism evidence="3 4">
    <name type="scientific">Pleurodeles waltl</name>
    <name type="common">Iberian ribbed newt</name>
    <dbReference type="NCBI Taxonomy" id="8319"/>
    <lineage>
        <taxon>Eukaryota</taxon>
        <taxon>Metazoa</taxon>
        <taxon>Chordata</taxon>
        <taxon>Craniata</taxon>
        <taxon>Vertebrata</taxon>
        <taxon>Euteleostomi</taxon>
        <taxon>Amphibia</taxon>
        <taxon>Batrachia</taxon>
        <taxon>Caudata</taxon>
        <taxon>Salamandroidea</taxon>
        <taxon>Salamandridae</taxon>
        <taxon>Pleurodelinae</taxon>
        <taxon>Pleurodeles</taxon>
    </lineage>
</organism>
<evidence type="ECO:0000259" key="2">
    <source>
        <dbReference type="PROSITE" id="PS50805"/>
    </source>
</evidence>
<dbReference type="GO" id="GO:0006355">
    <property type="term" value="P:regulation of DNA-templated transcription"/>
    <property type="evidence" value="ECO:0007669"/>
    <property type="project" value="InterPro"/>
</dbReference>